<dbReference type="AlphaFoldDB" id="A0A0E3S9V6"/>
<dbReference type="Proteomes" id="UP000033101">
    <property type="component" value="Chromosome"/>
</dbReference>
<dbReference type="HOGENOM" id="CLU_133204_0_1_2"/>
<dbReference type="SUPFAM" id="SSF160719">
    <property type="entry name" value="gpW/gp25-like"/>
    <property type="match status" value="1"/>
</dbReference>
<dbReference type="InterPro" id="IPR007048">
    <property type="entry name" value="IraD/Gp25-like"/>
</dbReference>
<evidence type="ECO:0000313" key="3">
    <source>
        <dbReference type="Proteomes" id="UP000033101"/>
    </source>
</evidence>
<keyword evidence="3" id="KW-1185">Reference proteome</keyword>
<dbReference type="PATRIC" id="fig|1434110.4.peg.2446"/>
<dbReference type="KEGG" id="mhor:MSHOH_1921"/>
<gene>
    <name evidence="2" type="ORF">MSHOH_1921</name>
</gene>
<feature type="domain" description="IraD/Gp25-like" evidence="1">
    <location>
        <begin position="24"/>
        <end position="114"/>
    </location>
</feature>
<sequence>MDFLGKGWKFPFNIDHRGKVDISSYEADIKEAIFIILGTAEGERLMRPGFGCRVHEYLFSTMDTLSLRLIENAVIDALTRWEPRIELIDVKALPDPANDGRLLINIDYRVRTTNTSFNLVYPFYVKEGV</sequence>
<dbReference type="EMBL" id="CP009516">
    <property type="protein sequence ID" value="AKB78404.1"/>
    <property type="molecule type" value="Genomic_DNA"/>
</dbReference>
<reference evidence="2 3" key="1">
    <citation type="submission" date="2014-07" db="EMBL/GenBank/DDBJ databases">
        <title>Methanogenic archaea and the global carbon cycle.</title>
        <authorList>
            <person name="Henriksen J.R."/>
            <person name="Luke J."/>
            <person name="Reinhart S."/>
            <person name="Benedict M.N."/>
            <person name="Youngblut N.D."/>
            <person name="Metcalf M.E."/>
            <person name="Whitaker R.J."/>
            <person name="Metcalf W.W."/>
        </authorList>
    </citation>
    <scope>NUCLEOTIDE SEQUENCE [LARGE SCALE GENOMIC DNA]</scope>
    <source>
        <strain evidence="2 3">HB-1</strain>
    </source>
</reference>
<accession>A0A0E3S9V6</accession>
<evidence type="ECO:0000313" key="2">
    <source>
        <dbReference type="EMBL" id="AKB78404.1"/>
    </source>
</evidence>
<name>A0A0E3S9V6_9EURY</name>
<dbReference type="STRING" id="1434110.MSHOH_1921"/>
<dbReference type="GeneID" id="24831148"/>
<dbReference type="RefSeq" id="WP_239451324.1">
    <property type="nucleotide sequence ID" value="NZ_CP009516.1"/>
</dbReference>
<proteinExistence type="predicted"/>
<dbReference type="Pfam" id="PF04965">
    <property type="entry name" value="GPW_gp25"/>
    <property type="match status" value="1"/>
</dbReference>
<evidence type="ECO:0000259" key="1">
    <source>
        <dbReference type="Pfam" id="PF04965"/>
    </source>
</evidence>
<dbReference type="Gene3D" id="3.10.450.40">
    <property type="match status" value="1"/>
</dbReference>
<protein>
    <recommendedName>
        <fullName evidence="1">IraD/Gp25-like domain-containing protein</fullName>
    </recommendedName>
</protein>
<organism evidence="2 3">
    <name type="scientific">Methanosarcina horonobensis HB-1 = JCM 15518</name>
    <dbReference type="NCBI Taxonomy" id="1434110"/>
    <lineage>
        <taxon>Archaea</taxon>
        <taxon>Methanobacteriati</taxon>
        <taxon>Methanobacteriota</taxon>
        <taxon>Stenosarchaea group</taxon>
        <taxon>Methanomicrobia</taxon>
        <taxon>Methanosarcinales</taxon>
        <taxon>Methanosarcinaceae</taxon>
        <taxon>Methanosarcina</taxon>
    </lineage>
</organism>